<name>A0A515DE06_9BURK</name>
<protein>
    <submittedName>
        <fullName evidence="5">Iron-containing alcohol dehydrogenase</fullName>
    </submittedName>
</protein>
<proteinExistence type="inferred from homology"/>
<evidence type="ECO:0000259" key="3">
    <source>
        <dbReference type="Pfam" id="PF00465"/>
    </source>
</evidence>
<keyword evidence="6" id="KW-1185">Reference proteome</keyword>
<gene>
    <name evidence="5" type="ORF">EUB48_16015</name>
</gene>
<dbReference type="Pfam" id="PF00465">
    <property type="entry name" value="Fe-ADH"/>
    <property type="match status" value="1"/>
</dbReference>
<dbReference type="InterPro" id="IPR001670">
    <property type="entry name" value="ADH_Fe/GldA"/>
</dbReference>
<dbReference type="KEGG" id="rhf:EUB48_16015"/>
<dbReference type="EMBL" id="CP035503">
    <property type="protein sequence ID" value="QDL38625.1"/>
    <property type="molecule type" value="Genomic_DNA"/>
</dbReference>
<dbReference type="Gene3D" id="1.20.1090.10">
    <property type="entry name" value="Dehydroquinate synthase-like - alpha domain"/>
    <property type="match status" value="1"/>
</dbReference>
<dbReference type="InterPro" id="IPR056798">
    <property type="entry name" value="ADH_Fe_C"/>
</dbReference>
<dbReference type="Gene3D" id="3.40.50.1970">
    <property type="match status" value="1"/>
</dbReference>
<feature type="domain" description="Alcohol dehydrogenase iron-type/glycerol dehydrogenase GldA" evidence="3">
    <location>
        <begin position="19"/>
        <end position="191"/>
    </location>
</feature>
<evidence type="ECO:0000313" key="6">
    <source>
        <dbReference type="Proteomes" id="UP000316798"/>
    </source>
</evidence>
<dbReference type="AlphaFoldDB" id="A0A515DE06"/>
<evidence type="ECO:0000313" key="5">
    <source>
        <dbReference type="EMBL" id="QDL38625.1"/>
    </source>
</evidence>
<evidence type="ECO:0000256" key="1">
    <source>
        <dbReference type="ARBA" id="ARBA00007358"/>
    </source>
</evidence>
<keyword evidence="2" id="KW-0560">Oxidoreductase</keyword>
<organism evidence="5 6">
    <name type="scientific">Rhodoferax sediminis</name>
    <dbReference type="NCBI Taxonomy" id="2509614"/>
    <lineage>
        <taxon>Bacteria</taxon>
        <taxon>Pseudomonadati</taxon>
        <taxon>Pseudomonadota</taxon>
        <taxon>Betaproteobacteria</taxon>
        <taxon>Burkholderiales</taxon>
        <taxon>Comamonadaceae</taxon>
        <taxon>Rhodoferax</taxon>
    </lineage>
</organism>
<dbReference type="CDD" id="cd14866">
    <property type="entry name" value="Fe-ADH-like"/>
    <property type="match status" value="1"/>
</dbReference>
<dbReference type="PANTHER" id="PTHR11496:SF102">
    <property type="entry name" value="ALCOHOL DEHYDROGENASE 4"/>
    <property type="match status" value="1"/>
</dbReference>
<dbReference type="Pfam" id="PF25137">
    <property type="entry name" value="ADH_Fe_C"/>
    <property type="match status" value="1"/>
</dbReference>
<evidence type="ECO:0000256" key="2">
    <source>
        <dbReference type="ARBA" id="ARBA00023002"/>
    </source>
</evidence>
<dbReference type="GO" id="GO:0004022">
    <property type="term" value="F:alcohol dehydrogenase (NAD+) activity"/>
    <property type="evidence" value="ECO:0007669"/>
    <property type="project" value="TreeGrafter"/>
</dbReference>
<dbReference type="GO" id="GO:0046872">
    <property type="term" value="F:metal ion binding"/>
    <property type="evidence" value="ECO:0007669"/>
    <property type="project" value="InterPro"/>
</dbReference>
<sequence length="388" mass="40977">MAMTQETAPSFQHLAAELRLYCGEDSLAALARELKRNGCRRAVVVSGRSVARSGAMDLLRNALGPVLVGESQSVQPNSPVPAVEEVARVLEANEANAVIAVGGGSAAVTARAAAILLAERKPAQELCTRRLPDGRFDSPRLDAPKLPQFVLPTTPSTAFVKAGSAVHDAATGQRLALFDPKTRAKALFLHPAFLRTAPVALVREATLNTLSTAVEALESPQCDPVSEAMLMHTLRLIARNLDRLEQDETAGREYLAIAAVLCGRGTEQAGGGLSSVLAHAIGHRAHVSNGVVNAIVLPYTMRFNALATQQTTPRIADSLGHGQTGAAADVLESLLAKLPIAHRLRDIGITEADLDVIAQAAMGDFFVSRSPRRVQGVADVRGILDAAW</sequence>
<comment type="similarity">
    <text evidence="1">Belongs to the iron-containing alcohol dehydrogenase family.</text>
</comment>
<dbReference type="PANTHER" id="PTHR11496">
    <property type="entry name" value="ALCOHOL DEHYDROGENASE"/>
    <property type="match status" value="1"/>
</dbReference>
<dbReference type="InterPro" id="IPR039697">
    <property type="entry name" value="Alcohol_dehydrogenase_Fe"/>
</dbReference>
<evidence type="ECO:0000259" key="4">
    <source>
        <dbReference type="Pfam" id="PF25137"/>
    </source>
</evidence>
<accession>A0A515DE06</accession>
<feature type="domain" description="Fe-containing alcohol dehydrogenase-like C-terminal" evidence="4">
    <location>
        <begin position="206"/>
        <end position="387"/>
    </location>
</feature>
<dbReference type="Proteomes" id="UP000316798">
    <property type="component" value="Chromosome"/>
</dbReference>
<reference evidence="5 6" key="1">
    <citation type="submission" date="2019-01" db="EMBL/GenBank/DDBJ databases">
        <title>Genomic insights into a novel species Rhodoferax sp.</title>
        <authorList>
            <person name="Jin L."/>
        </authorList>
    </citation>
    <scope>NUCLEOTIDE SEQUENCE [LARGE SCALE GENOMIC DNA]</scope>
    <source>
        <strain evidence="5 6">CHu59-6-5</strain>
    </source>
</reference>
<dbReference type="SUPFAM" id="SSF56796">
    <property type="entry name" value="Dehydroquinate synthase-like"/>
    <property type="match status" value="1"/>
</dbReference>
<dbReference type="OrthoDB" id="323926at2"/>